<keyword evidence="2" id="KW-0238">DNA-binding</keyword>
<keyword evidence="5" id="KW-1185">Reference proteome</keyword>
<evidence type="ECO:0000256" key="3">
    <source>
        <dbReference type="ARBA" id="ARBA00023163"/>
    </source>
</evidence>
<comment type="similarity">
    <text evidence="1">Belongs to the TBP family.</text>
</comment>
<reference evidence="4 5" key="1">
    <citation type="submission" date="2024-10" db="EMBL/GenBank/DDBJ databases">
        <authorList>
            <person name="Kim D."/>
        </authorList>
    </citation>
    <scope>NUCLEOTIDE SEQUENCE [LARGE SCALE GENOMIC DNA]</scope>
    <source>
        <strain evidence="4">BH-2024</strain>
    </source>
</reference>
<organism evidence="4 5">
    <name type="scientific">Heterodera trifolii</name>
    <dbReference type="NCBI Taxonomy" id="157864"/>
    <lineage>
        <taxon>Eukaryota</taxon>
        <taxon>Metazoa</taxon>
        <taxon>Ecdysozoa</taxon>
        <taxon>Nematoda</taxon>
        <taxon>Chromadorea</taxon>
        <taxon>Rhabditida</taxon>
        <taxon>Tylenchina</taxon>
        <taxon>Tylenchomorpha</taxon>
        <taxon>Tylenchoidea</taxon>
        <taxon>Heteroderidae</taxon>
        <taxon>Heteroderinae</taxon>
        <taxon>Heterodera</taxon>
    </lineage>
</organism>
<proteinExistence type="inferred from homology"/>
<dbReference type="Proteomes" id="UP001620626">
    <property type="component" value="Unassembled WGS sequence"/>
</dbReference>
<dbReference type="SUPFAM" id="SSF55945">
    <property type="entry name" value="TATA-box binding protein-like"/>
    <property type="match status" value="2"/>
</dbReference>
<dbReference type="GO" id="GO:0003677">
    <property type="term" value="F:DNA binding"/>
    <property type="evidence" value="ECO:0007669"/>
    <property type="project" value="UniProtKB-KW"/>
</dbReference>
<evidence type="ECO:0000313" key="4">
    <source>
        <dbReference type="EMBL" id="KAL3080089.1"/>
    </source>
</evidence>
<accession>A0ABD2IIX3</accession>
<evidence type="ECO:0000313" key="5">
    <source>
        <dbReference type="Proteomes" id="UP001620626"/>
    </source>
</evidence>
<gene>
    <name evidence="4" type="ORF">niasHT_034652</name>
</gene>
<dbReference type="Pfam" id="PF00352">
    <property type="entry name" value="TBP"/>
    <property type="match status" value="2"/>
</dbReference>
<evidence type="ECO:0000256" key="2">
    <source>
        <dbReference type="ARBA" id="ARBA00023125"/>
    </source>
</evidence>
<evidence type="ECO:0000256" key="1">
    <source>
        <dbReference type="ARBA" id="ARBA00005560"/>
    </source>
</evidence>
<dbReference type="AlphaFoldDB" id="A0ABD2IIX3"/>
<dbReference type="EMBL" id="JBICBT010001171">
    <property type="protein sequence ID" value="KAL3080089.1"/>
    <property type="molecule type" value="Genomic_DNA"/>
</dbReference>
<keyword evidence="3" id="KW-0804">Transcription</keyword>
<sequence length="250" mass="27850">MICIRNSTVTFTFCQNNRPTAFSHTEFRAMATHGICTEYAPRRFPAIVLRIRGYNSGDDDVEPNGVATALLFRSGRVVMTGVRAPACGLCSTVNVMAHRVRHRVRAALRGAGLSAAARALRIGEVRVRNLVSSVRLPFRVHIERLYNSLMSRHSEIDQNHDDDNVLADTQFVGVRSCHLDLCAFPALRCTLSMALSESQQQPQSVARPIAVTFLLFVNGQLIVTGVRSVEHIDEALQNIETMVNRSTYRR</sequence>
<name>A0ABD2IIX3_9BILA</name>
<dbReference type="Gene3D" id="3.30.310.10">
    <property type="entry name" value="TATA-Binding Protein"/>
    <property type="match status" value="2"/>
</dbReference>
<dbReference type="InterPro" id="IPR012295">
    <property type="entry name" value="TBP_dom_sf"/>
</dbReference>
<protein>
    <submittedName>
        <fullName evidence="4">Uncharacterized protein</fullName>
    </submittedName>
</protein>
<comment type="caution">
    <text evidence="4">The sequence shown here is derived from an EMBL/GenBank/DDBJ whole genome shotgun (WGS) entry which is preliminary data.</text>
</comment>
<dbReference type="InterPro" id="IPR000814">
    <property type="entry name" value="TBP"/>
</dbReference>